<dbReference type="EMBL" id="DWWA01000037">
    <property type="protein sequence ID" value="HJC72624.1"/>
    <property type="molecule type" value="Genomic_DNA"/>
</dbReference>
<dbReference type="SUPFAM" id="SSF55729">
    <property type="entry name" value="Acyl-CoA N-acyltransferases (Nat)"/>
    <property type="match status" value="1"/>
</dbReference>
<accession>A0A9D2TJQ9</accession>
<evidence type="ECO:0000313" key="3">
    <source>
        <dbReference type="Proteomes" id="UP000823918"/>
    </source>
</evidence>
<dbReference type="AlphaFoldDB" id="A0A9D2TJQ9"/>
<comment type="caution">
    <text evidence="2">The sequence shown here is derived from an EMBL/GenBank/DDBJ whole genome shotgun (WGS) entry which is preliminary data.</text>
</comment>
<dbReference type="InterPro" id="IPR010719">
    <property type="entry name" value="MnmM_MeTrfase"/>
</dbReference>
<reference evidence="2" key="1">
    <citation type="journal article" date="2021" name="PeerJ">
        <title>Extensive microbial diversity within the chicken gut microbiome revealed by metagenomics and culture.</title>
        <authorList>
            <person name="Gilroy R."/>
            <person name="Ravi A."/>
            <person name="Getino M."/>
            <person name="Pursley I."/>
            <person name="Horton D.L."/>
            <person name="Alikhan N.F."/>
            <person name="Baker D."/>
            <person name="Gharbi K."/>
            <person name="Hall N."/>
            <person name="Watson M."/>
            <person name="Adriaenssens E.M."/>
            <person name="Foster-Nyarko E."/>
            <person name="Jarju S."/>
            <person name="Secka A."/>
            <person name="Antonio M."/>
            <person name="Oren A."/>
            <person name="Chaudhuri R.R."/>
            <person name="La Ragione R."/>
            <person name="Hildebrand F."/>
            <person name="Pallen M.J."/>
        </authorList>
    </citation>
    <scope>NUCLEOTIDE SEQUENCE</scope>
    <source>
        <strain evidence="2">5933</strain>
    </source>
</reference>
<dbReference type="PANTHER" id="PTHR35276">
    <property type="entry name" value="S-ADENOSYL-L-METHIONINE-DEPENDENT METHYLTRANSFERASES SUPERFAMILY PROTEIN"/>
    <property type="match status" value="1"/>
</dbReference>
<reference evidence="2" key="2">
    <citation type="submission" date="2021-04" db="EMBL/GenBank/DDBJ databases">
        <authorList>
            <person name="Gilroy R."/>
        </authorList>
    </citation>
    <scope>NUCLEOTIDE SEQUENCE</scope>
    <source>
        <strain evidence="2">5933</strain>
    </source>
</reference>
<organism evidence="2 3">
    <name type="scientific">Candidatus Ruthenibacterium merdavium</name>
    <dbReference type="NCBI Taxonomy" id="2838752"/>
    <lineage>
        <taxon>Bacteria</taxon>
        <taxon>Bacillati</taxon>
        <taxon>Bacillota</taxon>
        <taxon>Clostridia</taxon>
        <taxon>Eubacteriales</taxon>
        <taxon>Oscillospiraceae</taxon>
        <taxon>Ruthenibacterium</taxon>
    </lineage>
</organism>
<dbReference type="Proteomes" id="UP000823918">
    <property type="component" value="Unassembled WGS sequence"/>
</dbReference>
<dbReference type="EC" id="2.3.1.-" evidence="2"/>
<keyword evidence="2" id="KW-0808">Transferase</keyword>
<dbReference type="PROSITE" id="PS51186">
    <property type="entry name" value="GNAT"/>
    <property type="match status" value="1"/>
</dbReference>
<dbReference type="CDD" id="cd02440">
    <property type="entry name" value="AdoMet_MTases"/>
    <property type="match status" value="1"/>
</dbReference>
<dbReference type="SUPFAM" id="SSF53335">
    <property type="entry name" value="S-adenosyl-L-methionine-dependent methyltransferases"/>
    <property type="match status" value="1"/>
</dbReference>
<gene>
    <name evidence="2" type="ORF">H9698_07510</name>
</gene>
<sequence>MQVLCEKGNDICVLEKDGVEIGRARIVNGEVECWIAPEWRRKGYGTFLLKKTLHQMEISQSETLTAQAYGGEGPFYEKFGFQAVGEGRYRREREKQVNALSIVHDFWEKHLTPGCTALDATAGNGHDTVLLCRLAGPTGRVLAMDIQKQAVENTRERLQREHLSAQVIQDSHENIAQYIAPNQLDAAVFNLGYLPGGAHDFFTVPARSIPAMDTALSLLKPGGILTVCAYSGKLQGTHERDAVLEWANRLGSEYDVKTETFETRSGLPPIAVCVRKNLR</sequence>
<dbReference type="GO" id="GO:0016747">
    <property type="term" value="F:acyltransferase activity, transferring groups other than amino-acyl groups"/>
    <property type="evidence" value="ECO:0007669"/>
    <property type="project" value="InterPro"/>
</dbReference>
<dbReference type="InterPro" id="IPR029063">
    <property type="entry name" value="SAM-dependent_MTases_sf"/>
</dbReference>
<dbReference type="PANTHER" id="PTHR35276:SF1">
    <property type="entry name" value="TRNA (MNM(5)S(2)U34)-METHYLTRANSFERASE, CHLOROPLASTIC"/>
    <property type="match status" value="1"/>
</dbReference>
<name>A0A9D2TJQ9_9FIRM</name>
<dbReference type="Gene3D" id="3.40.50.150">
    <property type="entry name" value="Vaccinia Virus protein VP39"/>
    <property type="match status" value="1"/>
</dbReference>
<keyword evidence="2" id="KW-0012">Acyltransferase</keyword>
<proteinExistence type="predicted"/>
<dbReference type="InterPro" id="IPR016181">
    <property type="entry name" value="Acyl_CoA_acyltransferase"/>
</dbReference>
<dbReference type="Pfam" id="PF13508">
    <property type="entry name" value="Acetyltransf_7"/>
    <property type="match status" value="1"/>
</dbReference>
<dbReference type="Gene3D" id="3.40.630.30">
    <property type="match status" value="1"/>
</dbReference>
<evidence type="ECO:0000313" key="2">
    <source>
        <dbReference type="EMBL" id="HJC72624.1"/>
    </source>
</evidence>
<protein>
    <submittedName>
        <fullName evidence="2">GNAT family N-acetyltransferase</fullName>
        <ecNumber evidence="2">2.3.1.-</ecNumber>
    </submittedName>
</protein>
<dbReference type="InterPro" id="IPR000182">
    <property type="entry name" value="GNAT_dom"/>
</dbReference>
<feature type="domain" description="N-acetyltransferase" evidence="1">
    <location>
        <begin position="1"/>
        <end position="113"/>
    </location>
</feature>
<dbReference type="Pfam" id="PF06962">
    <property type="entry name" value="rRNA_methylase"/>
    <property type="match status" value="1"/>
</dbReference>
<evidence type="ECO:0000259" key="1">
    <source>
        <dbReference type="PROSITE" id="PS51186"/>
    </source>
</evidence>